<name>A0ABQ0GK57_9PEZI</name>
<dbReference type="Proteomes" id="UP001628179">
    <property type="component" value="Unassembled WGS sequence"/>
</dbReference>
<reference evidence="2 3" key="1">
    <citation type="submission" date="2024-09" db="EMBL/GenBank/DDBJ databases">
        <title>Itraconazole resistance in Madurella fahalii resulting from another homologue of gene encoding cytochrome P450 14-alpha sterol demethylase (CYP51).</title>
        <authorList>
            <person name="Yoshioka I."/>
            <person name="Fahal A.H."/>
            <person name="Kaneko S."/>
            <person name="Yaguchi T."/>
        </authorList>
    </citation>
    <scope>NUCLEOTIDE SEQUENCE [LARGE SCALE GENOMIC DNA]</scope>
    <source>
        <strain evidence="2 3">IFM 68171</strain>
    </source>
</reference>
<gene>
    <name evidence="2" type="ORF">MFIFM68171_08358</name>
</gene>
<keyword evidence="3" id="KW-1185">Reference proteome</keyword>
<feature type="compositionally biased region" description="Pro residues" evidence="1">
    <location>
        <begin position="37"/>
        <end position="48"/>
    </location>
</feature>
<evidence type="ECO:0000313" key="2">
    <source>
        <dbReference type="EMBL" id="GAB1318148.1"/>
    </source>
</evidence>
<organism evidence="2 3">
    <name type="scientific">Madurella fahalii</name>
    <dbReference type="NCBI Taxonomy" id="1157608"/>
    <lineage>
        <taxon>Eukaryota</taxon>
        <taxon>Fungi</taxon>
        <taxon>Dikarya</taxon>
        <taxon>Ascomycota</taxon>
        <taxon>Pezizomycotina</taxon>
        <taxon>Sordariomycetes</taxon>
        <taxon>Sordariomycetidae</taxon>
        <taxon>Sordariales</taxon>
        <taxon>Sordariales incertae sedis</taxon>
        <taxon>Madurella</taxon>
    </lineage>
</organism>
<feature type="region of interest" description="Disordered" evidence="1">
    <location>
        <begin position="29"/>
        <end position="48"/>
    </location>
</feature>
<accession>A0ABQ0GK57</accession>
<dbReference type="GeneID" id="98179101"/>
<proteinExistence type="predicted"/>
<dbReference type="InterPro" id="IPR011333">
    <property type="entry name" value="SKP1/BTB/POZ_sf"/>
</dbReference>
<dbReference type="RefSeq" id="XP_070919879.1">
    <property type="nucleotide sequence ID" value="XM_071063778.1"/>
</dbReference>
<protein>
    <submittedName>
        <fullName evidence="2">BTB domain-containing protein</fullName>
    </submittedName>
</protein>
<sequence length="278" mass="31263">MYDYTLDPEGDVILTLRNPNAPFAVWNKDTAENSENPDPPLANEPPPGPVTFRVSSRHLILASPVFKAALTGPWKEGIKAQNGCLEIEAEDWDVDALLIAMNVIHCRLNRVPLALGLEDLSKVAGLVDYYQLHDAFYLHKLHWIPALKENLPKLYNRELMLWISIAWVFNDDDIFTDTTHVAIQHHTGYLQPLELPIPSTVIDRIVEKRNVTIAALVGALHELIQAFLDESEGCSFECRSILLGALQKQLHNPKPHLHKTRAAMNGLKLSDFTQSKSE</sequence>
<dbReference type="Gene3D" id="3.30.710.10">
    <property type="entry name" value="Potassium Channel Kv1.1, Chain A"/>
    <property type="match status" value="1"/>
</dbReference>
<dbReference type="EMBL" id="BAAFSV010000004">
    <property type="protein sequence ID" value="GAB1318148.1"/>
    <property type="molecule type" value="Genomic_DNA"/>
</dbReference>
<evidence type="ECO:0000313" key="3">
    <source>
        <dbReference type="Proteomes" id="UP001628179"/>
    </source>
</evidence>
<evidence type="ECO:0000256" key="1">
    <source>
        <dbReference type="SAM" id="MobiDB-lite"/>
    </source>
</evidence>
<comment type="caution">
    <text evidence="2">The sequence shown here is derived from an EMBL/GenBank/DDBJ whole genome shotgun (WGS) entry which is preliminary data.</text>
</comment>